<comment type="caution">
    <text evidence="5">The sequence shown here is derived from an EMBL/GenBank/DDBJ whole genome shotgun (WGS) entry which is preliminary data.</text>
</comment>
<evidence type="ECO:0000259" key="4">
    <source>
        <dbReference type="PROSITE" id="PS50949"/>
    </source>
</evidence>
<dbReference type="InterPro" id="IPR000524">
    <property type="entry name" value="Tscrpt_reg_HTH_GntR"/>
</dbReference>
<dbReference type="Proteomes" id="UP000529795">
    <property type="component" value="Unassembled WGS sequence"/>
</dbReference>
<dbReference type="InterPro" id="IPR036388">
    <property type="entry name" value="WH-like_DNA-bd_sf"/>
</dbReference>
<dbReference type="PANTHER" id="PTHR43537:SF44">
    <property type="entry name" value="GNTR FAMILY REGULATORY PROTEIN"/>
    <property type="match status" value="1"/>
</dbReference>
<dbReference type="SUPFAM" id="SSF48008">
    <property type="entry name" value="GntR ligand-binding domain-like"/>
    <property type="match status" value="1"/>
</dbReference>
<dbReference type="Pfam" id="PF00392">
    <property type="entry name" value="GntR"/>
    <property type="match status" value="1"/>
</dbReference>
<dbReference type="PANTHER" id="PTHR43537">
    <property type="entry name" value="TRANSCRIPTIONAL REGULATOR, GNTR FAMILY"/>
    <property type="match status" value="1"/>
</dbReference>
<name>A0A840F9R5_9SPHN</name>
<sequence>MSIVTGERPPGSALPGEIDLAESFGVARSVIREALRMLSGKGLVVSKPKSGTRIRERHEWNLLDPQLLGWMFEGAAPPLTFVRSLFQLRLIVEPAAAELAARQRTPRQLSRLGYALEEMTSYGLDSEPGRAADQQFHAIILKATSNELLVSLSASISAAVRWTTLFKWRAGEPRDSLPEHQRLFDAIARSDAAAARAATVGLIGQAALDTEQAIAKLGEAEVA</sequence>
<dbReference type="Pfam" id="PF07729">
    <property type="entry name" value="FCD"/>
    <property type="match status" value="1"/>
</dbReference>
<dbReference type="Gene3D" id="1.10.10.10">
    <property type="entry name" value="Winged helix-like DNA-binding domain superfamily/Winged helix DNA-binding domain"/>
    <property type="match status" value="1"/>
</dbReference>
<evidence type="ECO:0000256" key="3">
    <source>
        <dbReference type="ARBA" id="ARBA00023163"/>
    </source>
</evidence>
<dbReference type="GO" id="GO:0003700">
    <property type="term" value="F:DNA-binding transcription factor activity"/>
    <property type="evidence" value="ECO:0007669"/>
    <property type="project" value="InterPro"/>
</dbReference>
<proteinExistence type="predicted"/>
<evidence type="ECO:0000256" key="2">
    <source>
        <dbReference type="ARBA" id="ARBA00023125"/>
    </source>
</evidence>
<evidence type="ECO:0000313" key="5">
    <source>
        <dbReference type="EMBL" id="MBB4153362.1"/>
    </source>
</evidence>
<evidence type="ECO:0000256" key="1">
    <source>
        <dbReference type="ARBA" id="ARBA00023015"/>
    </source>
</evidence>
<dbReference type="EMBL" id="JACIEV010000003">
    <property type="protein sequence ID" value="MBB4153362.1"/>
    <property type="molecule type" value="Genomic_DNA"/>
</dbReference>
<dbReference type="InterPro" id="IPR011711">
    <property type="entry name" value="GntR_C"/>
</dbReference>
<accession>A0A840F9R5</accession>
<dbReference type="InterPro" id="IPR008920">
    <property type="entry name" value="TF_FadR/GntR_C"/>
</dbReference>
<gene>
    <name evidence="5" type="ORF">GGQ80_001264</name>
</gene>
<reference evidence="5 6" key="1">
    <citation type="submission" date="2020-08" db="EMBL/GenBank/DDBJ databases">
        <title>Genomic Encyclopedia of Type Strains, Phase IV (KMG-IV): sequencing the most valuable type-strain genomes for metagenomic binning, comparative biology and taxonomic classification.</title>
        <authorList>
            <person name="Goeker M."/>
        </authorList>
    </citation>
    <scope>NUCLEOTIDE SEQUENCE [LARGE SCALE GENOMIC DNA]</scope>
    <source>
        <strain evidence="5 6">YC6723</strain>
    </source>
</reference>
<organism evidence="5 6">
    <name type="scientific">Sphingomonas jinjuensis</name>
    <dbReference type="NCBI Taxonomy" id="535907"/>
    <lineage>
        <taxon>Bacteria</taxon>
        <taxon>Pseudomonadati</taxon>
        <taxon>Pseudomonadota</taxon>
        <taxon>Alphaproteobacteria</taxon>
        <taxon>Sphingomonadales</taxon>
        <taxon>Sphingomonadaceae</taxon>
        <taxon>Sphingomonas</taxon>
    </lineage>
</organism>
<dbReference type="InterPro" id="IPR036390">
    <property type="entry name" value="WH_DNA-bd_sf"/>
</dbReference>
<dbReference type="PRINTS" id="PR00035">
    <property type="entry name" value="HTHGNTR"/>
</dbReference>
<dbReference type="Gene3D" id="1.20.120.530">
    <property type="entry name" value="GntR ligand-binding domain-like"/>
    <property type="match status" value="1"/>
</dbReference>
<keyword evidence="1" id="KW-0805">Transcription regulation</keyword>
<keyword evidence="3" id="KW-0804">Transcription</keyword>
<dbReference type="SMART" id="SM00895">
    <property type="entry name" value="FCD"/>
    <property type="match status" value="1"/>
</dbReference>
<keyword evidence="2 5" id="KW-0238">DNA-binding</keyword>
<feature type="domain" description="HTH gntR-type" evidence="4">
    <location>
        <begin position="1"/>
        <end position="57"/>
    </location>
</feature>
<dbReference type="AlphaFoldDB" id="A0A840F9R5"/>
<dbReference type="CDD" id="cd07377">
    <property type="entry name" value="WHTH_GntR"/>
    <property type="match status" value="1"/>
</dbReference>
<evidence type="ECO:0000313" key="6">
    <source>
        <dbReference type="Proteomes" id="UP000529795"/>
    </source>
</evidence>
<keyword evidence="6" id="KW-1185">Reference proteome</keyword>
<dbReference type="SMART" id="SM00345">
    <property type="entry name" value="HTH_GNTR"/>
    <property type="match status" value="1"/>
</dbReference>
<protein>
    <submittedName>
        <fullName evidence="5">DNA-binding FadR family transcriptional regulator</fullName>
    </submittedName>
</protein>
<dbReference type="SUPFAM" id="SSF46785">
    <property type="entry name" value="Winged helix' DNA-binding domain"/>
    <property type="match status" value="1"/>
</dbReference>
<dbReference type="GO" id="GO:0003677">
    <property type="term" value="F:DNA binding"/>
    <property type="evidence" value="ECO:0007669"/>
    <property type="project" value="UniProtKB-KW"/>
</dbReference>
<dbReference type="PROSITE" id="PS50949">
    <property type="entry name" value="HTH_GNTR"/>
    <property type="match status" value="1"/>
</dbReference>